<gene>
    <name evidence="1" type="ORF">MSPICULIGERA_LOCUS1274</name>
    <name evidence="2" type="ORF">MSPICULIGERA_LOCUS22602</name>
</gene>
<name>A0AA36FU24_9BILA</name>
<accession>A0AA36FU24</accession>
<comment type="caution">
    <text evidence="1">The sequence shown here is derived from an EMBL/GenBank/DDBJ whole genome shotgun (WGS) entry which is preliminary data.</text>
</comment>
<protein>
    <submittedName>
        <fullName evidence="1">Uncharacterized protein</fullName>
    </submittedName>
</protein>
<evidence type="ECO:0000313" key="2">
    <source>
        <dbReference type="EMBL" id="CAJ0584553.1"/>
    </source>
</evidence>
<dbReference type="EMBL" id="CATQJA010000352">
    <property type="protein sequence ID" value="CAJ0559461.1"/>
    <property type="molecule type" value="Genomic_DNA"/>
</dbReference>
<dbReference type="Proteomes" id="UP001177023">
    <property type="component" value="Unassembled WGS sequence"/>
</dbReference>
<sequence>MSPCTAPRIFHTMIPCDNPMADDGDAPRNLVIWQAKLDRLDGRLNEFFSMLCIPRPRPRLCFVSAPVSVEWTFCKFLRQTDYNNAFPMSAQYFPPPHRATFARYMSDETEAKAAVEVSPEDRKQLLVNLQVESLEKLAKMVLGDFANTSIFLRIKETNLAIITMPPPPSINFSG</sequence>
<keyword evidence="3" id="KW-1185">Reference proteome</keyword>
<evidence type="ECO:0000313" key="1">
    <source>
        <dbReference type="EMBL" id="CAJ0559461.1"/>
    </source>
</evidence>
<proteinExistence type="predicted"/>
<dbReference type="AlphaFoldDB" id="A0AA36FU24"/>
<evidence type="ECO:0000313" key="3">
    <source>
        <dbReference type="Proteomes" id="UP001177023"/>
    </source>
</evidence>
<dbReference type="EMBL" id="CATQJA010002698">
    <property type="protein sequence ID" value="CAJ0584553.1"/>
    <property type="molecule type" value="Genomic_DNA"/>
</dbReference>
<feature type="non-terminal residue" evidence="1">
    <location>
        <position position="174"/>
    </location>
</feature>
<reference evidence="1" key="1">
    <citation type="submission" date="2023-06" db="EMBL/GenBank/DDBJ databases">
        <authorList>
            <person name="Delattre M."/>
        </authorList>
    </citation>
    <scope>NUCLEOTIDE SEQUENCE</scope>
    <source>
        <strain evidence="1">AF72</strain>
    </source>
</reference>
<organism evidence="1 3">
    <name type="scientific">Mesorhabditis spiculigera</name>
    <dbReference type="NCBI Taxonomy" id="96644"/>
    <lineage>
        <taxon>Eukaryota</taxon>
        <taxon>Metazoa</taxon>
        <taxon>Ecdysozoa</taxon>
        <taxon>Nematoda</taxon>
        <taxon>Chromadorea</taxon>
        <taxon>Rhabditida</taxon>
        <taxon>Rhabditina</taxon>
        <taxon>Rhabditomorpha</taxon>
        <taxon>Rhabditoidea</taxon>
        <taxon>Rhabditidae</taxon>
        <taxon>Mesorhabditinae</taxon>
        <taxon>Mesorhabditis</taxon>
    </lineage>
</organism>